<reference evidence="1 2" key="1">
    <citation type="journal article" date="2019" name="Sci. Rep.">
        <title>Orb-weaving spider Araneus ventricosus genome elucidates the spidroin gene catalogue.</title>
        <authorList>
            <person name="Kono N."/>
            <person name="Nakamura H."/>
            <person name="Ohtoshi R."/>
            <person name="Moran D.A.P."/>
            <person name="Shinohara A."/>
            <person name="Yoshida Y."/>
            <person name="Fujiwara M."/>
            <person name="Mori M."/>
            <person name="Tomita M."/>
            <person name="Arakawa K."/>
        </authorList>
    </citation>
    <scope>NUCLEOTIDE SEQUENCE [LARGE SCALE GENOMIC DNA]</scope>
</reference>
<evidence type="ECO:0000313" key="1">
    <source>
        <dbReference type="EMBL" id="GBM12887.1"/>
    </source>
</evidence>
<sequence length="82" mass="9666">MRITENLNRELETWSDDEVEAKRRRPIFSPNLKKFDLLRHMQNILGPCTQQSGLKVNVFCHQAKENLNYSKKIRAEAPIEKV</sequence>
<proteinExistence type="predicted"/>
<dbReference type="Proteomes" id="UP000499080">
    <property type="component" value="Unassembled WGS sequence"/>
</dbReference>
<dbReference type="EMBL" id="BGPR01000320">
    <property type="protein sequence ID" value="GBM12887.1"/>
    <property type="molecule type" value="Genomic_DNA"/>
</dbReference>
<accession>A0A4Y2D9U2</accession>
<keyword evidence="2" id="KW-1185">Reference proteome</keyword>
<organism evidence="1 2">
    <name type="scientific">Araneus ventricosus</name>
    <name type="common">Orbweaver spider</name>
    <name type="synonym">Epeira ventricosa</name>
    <dbReference type="NCBI Taxonomy" id="182803"/>
    <lineage>
        <taxon>Eukaryota</taxon>
        <taxon>Metazoa</taxon>
        <taxon>Ecdysozoa</taxon>
        <taxon>Arthropoda</taxon>
        <taxon>Chelicerata</taxon>
        <taxon>Arachnida</taxon>
        <taxon>Araneae</taxon>
        <taxon>Araneomorphae</taxon>
        <taxon>Entelegynae</taxon>
        <taxon>Araneoidea</taxon>
        <taxon>Araneidae</taxon>
        <taxon>Araneus</taxon>
    </lineage>
</organism>
<comment type="caution">
    <text evidence="1">The sequence shown here is derived from an EMBL/GenBank/DDBJ whole genome shotgun (WGS) entry which is preliminary data.</text>
</comment>
<evidence type="ECO:0000313" key="2">
    <source>
        <dbReference type="Proteomes" id="UP000499080"/>
    </source>
</evidence>
<gene>
    <name evidence="1" type="ORF">AVEN_114966_1</name>
</gene>
<protein>
    <submittedName>
        <fullName evidence="1">Uncharacterized protein</fullName>
    </submittedName>
</protein>
<name>A0A4Y2D9U2_ARAVE</name>
<dbReference type="AlphaFoldDB" id="A0A4Y2D9U2"/>